<gene>
    <name evidence="1" type="ORF">LCMAC201_05650</name>
</gene>
<evidence type="ECO:0000313" key="1">
    <source>
        <dbReference type="EMBL" id="QBK87652.1"/>
    </source>
</evidence>
<dbReference type="GO" id="GO:0004519">
    <property type="term" value="F:endonuclease activity"/>
    <property type="evidence" value="ECO:0007669"/>
    <property type="project" value="UniProtKB-KW"/>
</dbReference>
<dbReference type="EMBL" id="MK500367">
    <property type="protein sequence ID" value="QBK87652.1"/>
    <property type="molecule type" value="Genomic_DNA"/>
</dbReference>
<reference evidence="1" key="1">
    <citation type="journal article" date="2019" name="MBio">
        <title>Virus Genomes from Deep Sea Sediments Expand the Ocean Megavirome and Support Independent Origins of Viral Gigantism.</title>
        <authorList>
            <person name="Backstrom D."/>
            <person name="Yutin N."/>
            <person name="Jorgensen S.L."/>
            <person name="Dharamshi J."/>
            <person name="Homa F."/>
            <person name="Zaremba-Niedwiedzka K."/>
            <person name="Spang A."/>
            <person name="Wolf Y.I."/>
            <person name="Koonin E.V."/>
            <person name="Ettema T.J."/>
        </authorList>
    </citation>
    <scope>NUCLEOTIDE SEQUENCE</scope>
</reference>
<protein>
    <submittedName>
        <fullName evidence="1">Restriction endonuclease</fullName>
    </submittedName>
</protein>
<name>A0A481YWQ8_9VIRU</name>
<keyword evidence="1" id="KW-0540">Nuclease</keyword>
<accession>A0A481YWQ8</accession>
<organism evidence="1">
    <name type="scientific">Marseillevirus LCMAC201</name>
    <dbReference type="NCBI Taxonomy" id="2506605"/>
    <lineage>
        <taxon>Viruses</taxon>
        <taxon>Varidnaviria</taxon>
        <taxon>Bamfordvirae</taxon>
        <taxon>Nucleocytoviricota</taxon>
        <taxon>Megaviricetes</taxon>
        <taxon>Pimascovirales</taxon>
        <taxon>Pimascovirales incertae sedis</taxon>
        <taxon>Marseilleviridae</taxon>
    </lineage>
</organism>
<dbReference type="Gene3D" id="3.40.960.10">
    <property type="entry name" value="VSR Endonuclease"/>
    <property type="match status" value="1"/>
</dbReference>
<keyword evidence="1" id="KW-0255">Endonuclease</keyword>
<sequence length="162" mass="19021">MYEFIPNSDNEPLIYKDKRSIGHIRIVKCLDRLSIKYEEEKTFQDLKHISYLRFDIYFVLLGRKLAIEYDGIQHQKAVEGWGGEKGLKTGQTRDVVKDMYCTDNSITLLRVPHDVKDIEQYVTNFVCGIIYEYVTSCVLQVFITLLRKCQKNDIFLKLLTVN</sequence>
<keyword evidence="1" id="KW-0378">Hydrolase</keyword>
<proteinExistence type="predicted"/>